<dbReference type="InterPro" id="IPR001172">
    <property type="entry name" value="FliN_T3SS_HrcQb"/>
</dbReference>
<keyword evidence="7" id="KW-0975">Bacterial flagellum</keyword>
<evidence type="ECO:0000256" key="4">
    <source>
        <dbReference type="ARBA" id="ARBA00022500"/>
    </source>
</evidence>
<feature type="domain" description="Flagellar motor switch protein FliN-like C-terminal" evidence="8">
    <location>
        <begin position="34"/>
        <end position="104"/>
    </location>
</feature>
<evidence type="ECO:0000256" key="5">
    <source>
        <dbReference type="ARBA" id="ARBA00022779"/>
    </source>
</evidence>
<dbReference type="GO" id="GO:0071973">
    <property type="term" value="P:bacterial-type flagellum-dependent cell motility"/>
    <property type="evidence" value="ECO:0007669"/>
    <property type="project" value="UniProtKB-UniRule"/>
</dbReference>
<keyword evidence="4 7" id="KW-0145">Chemotaxis</keyword>
<reference evidence="10" key="1">
    <citation type="submission" date="2016-11" db="EMBL/GenBank/DDBJ databases">
        <authorList>
            <person name="Varghese N."/>
            <person name="Submissions S."/>
        </authorList>
    </citation>
    <scope>NUCLEOTIDE SEQUENCE [LARGE SCALE GENOMIC DNA]</scope>
    <source>
        <strain evidence="10">DSM 22363</strain>
    </source>
</reference>
<dbReference type="GO" id="GO:0005886">
    <property type="term" value="C:plasma membrane"/>
    <property type="evidence" value="ECO:0007669"/>
    <property type="project" value="UniProtKB-SubCell"/>
</dbReference>
<dbReference type="SUPFAM" id="SSF101801">
    <property type="entry name" value="Surface presentation of antigens (SPOA)"/>
    <property type="match status" value="1"/>
</dbReference>
<accession>A0A1N6CWK3</accession>
<dbReference type="EMBL" id="FSQW01000001">
    <property type="protein sequence ID" value="SIN62931.1"/>
    <property type="molecule type" value="Genomic_DNA"/>
</dbReference>
<evidence type="ECO:0000256" key="3">
    <source>
        <dbReference type="ARBA" id="ARBA00022475"/>
    </source>
</evidence>
<evidence type="ECO:0000313" key="9">
    <source>
        <dbReference type="EMBL" id="SIN62931.1"/>
    </source>
</evidence>
<evidence type="ECO:0000256" key="7">
    <source>
        <dbReference type="RuleBase" id="RU362074"/>
    </source>
</evidence>
<evidence type="ECO:0000256" key="1">
    <source>
        <dbReference type="ARBA" id="ARBA00009226"/>
    </source>
</evidence>
<keyword evidence="3 7" id="KW-1003">Cell membrane</keyword>
<keyword evidence="5 7" id="KW-0283">Flagellar rotation</keyword>
<dbReference type="NCBIfam" id="TIGR02480">
    <property type="entry name" value="fliN"/>
    <property type="match status" value="1"/>
</dbReference>
<organism evidence="9 10">
    <name type="scientific">Parasphingorhabdus marina DSM 22363</name>
    <dbReference type="NCBI Taxonomy" id="1123272"/>
    <lineage>
        <taxon>Bacteria</taxon>
        <taxon>Pseudomonadati</taxon>
        <taxon>Pseudomonadota</taxon>
        <taxon>Alphaproteobacteria</taxon>
        <taxon>Sphingomonadales</taxon>
        <taxon>Sphingomonadaceae</taxon>
        <taxon>Parasphingorhabdus</taxon>
    </lineage>
</organism>
<comment type="function">
    <text evidence="7">FliN is one of three proteins (FliG, FliN, FliM) that form the rotor-mounted switch complex (C ring), located at the base of the basal body. This complex interacts with the CheY and CheZ chemotaxis proteins, in addition to contacting components of the motor that determine the direction of flagellar rotation.</text>
</comment>
<dbReference type="GO" id="GO:0009425">
    <property type="term" value="C:bacterial-type flagellum basal body"/>
    <property type="evidence" value="ECO:0007669"/>
    <property type="project" value="UniProtKB-SubCell"/>
</dbReference>
<dbReference type="AlphaFoldDB" id="A0A1N6CWK3"/>
<dbReference type="GO" id="GO:0003774">
    <property type="term" value="F:cytoskeletal motor activity"/>
    <property type="evidence" value="ECO:0007669"/>
    <property type="project" value="UniProtKB-UniRule"/>
</dbReference>
<keyword evidence="10" id="KW-1185">Reference proteome</keyword>
<keyword evidence="9" id="KW-0282">Flagellum</keyword>
<proteinExistence type="inferred from homology"/>
<evidence type="ECO:0000256" key="2">
    <source>
        <dbReference type="ARBA" id="ARBA00021897"/>
    </source>
</evidence>
<dbReference type="PANTHER" id="PTHR43484:SF1">
    <property type="entry name" value="FLAGELLAR MOTOR SWITCH PROTEIN FLIN"/>
    <property type="match status" value="1"/>
</dbReference>
<dbReference type="InterPro" id="IPR001543">
    <property type="entry name" value="FliN-like_C"/>
</dbReference>
<evidence type="ECO:0000259" key="8">
    <source>
        <dbReference type="Pfam" id="PF01052"/>
    </source>
</evidence>
<keyword evidence="9" id="KW-0969">Cilium</keyword>
<dbReference type="STRING" id="1123272.SAMN02745824_1151"/>
<gene>
    <name evidence="9" type="ORF">SAMN02745824_1151</name>
</gene>
<keyword evidence="9" id="KW-0966">Cell projection</keyword>
<dbReference type="InterPro" id="IPR036429">
    <property type="entry name" value="SpoA-like_sf"/>
</dbReference>
<dbReference type="Proteomes" id="UP000185192">
    <property type="component" value="Unassembled WGS sequence"/>
</dbReference>
<dbReference type="Pfam" id="PF01052">
    <property type="entry name" value="FliMN_C"/>
    <property type="match status" value="1"/>
</dbReference>
<dbReference type="InterPro" id="IPR012826">
    <property type="entry name" value="FliN"/>
</dbReference>
<dbReference type="PRINTS" id="PR00956">
    <property type="entry name" value="FLGMOTORFLIN"/>
</dbReference>
<protein>
    <recommendedName>
        <fullName evidence="2 7">Flagellar motor switch protein FliN</fullName>
    </recommendedName>
</protein>
<comment type="similarity">
    <text evidence="1 7">Belongs to the FliN/MopA/SpaO family.</text>
</comment>
<keyword evidence="6 7" id="KW-0472">Membrane</keyword>
<name>A0A1N6CWK3_9SPHN</name>
<evidence type="ECO:0000313" key="10">
    <source>
        <dbReference type="Proteomes" id="UP000185192"/>
    </source>
</evidence>
<dbReference type="GO" id="GO:0006935">
    <property type="term" value="P:chemotaxis"/>
    <property type="evidence" value="ECO:0007669"/>
    <property type="project" value="UniProtKB-KW"/>
</dbReference>
<dbReference type="OrthoDB" id="9790303at2"/>
<sequence length="117" mass="12764">MSDMNEAPTMEDAVVEAETGKEFPEPAEAANYRLLADIPVRLSVEVGSVSLKIAKIMELSEGQVVELDREADALLDIKVNGTLVAKGEVVTVNDRFGIRVVEVVTNNVSHARLERRS</sequence>
<dbReference type="Gene3D" id="2.30.330.10">
    <property type="entry name" value="SpoA-like"/>
    <property type="match status" value="1"/>
</dbReference>
<evidence type="ECO:0000256" key="6">
    <source>
        <dbReference type="ARBA" id="ARBA00023136"/>
    </source>
</evidence>
<dbReference type="PANTHER" id="PTHR43484">
    <property type="match status" value="1"/>
</dbReference>
<dbReference type="RefSeq" id="WP_074204114.1">
    <property type="nucleotide sequence ID" value="NZ_FSQW01000001.1"/>
</dbReference>
<dbReference type="InterPro" id="IPR051469">
    <property type="entry name" value="FliN/MopA/SpaO"/>
</dbReference>
<comment type="subcellular location">
    <subcellularLocation>
        <location evidence="7">Cell membrane</location>
        <topology evidence="7">Peripheral membrane protein</topology>
        <orientation evidence="7">Cytoplasmic side</orientation>
    </subcellularLocation>
    <subcellularLocation>
        <location evidence="7">Bacterial flagellum basal body</location>
    </subcellularLocation>
</comment>